<proteinExistence type="predicted"/>
<dbReference type="AlphaFoldDB" id="A0AAV4XZ13"/>
<accession>A0AAV4XZ13</accession>
<organism evidence="1 2">
    <name type="scientific">Caerostris extrusa</name>
    <name type="common">Bark spider</name>
    <name type="synonym">Caerostris bankana</name>
    <dbReference type="NCBI Taxonomy" id="172846"/>
    <lineage>
        <taxon>Eukaryota</taxon>
        <taxon>Metazoa</taxon>
        <taxon>Ecdysozoa</taxon>
        <taxon>Arthropoda</taxon>
        <taxon>Chelicerata</taxon>
        <taxon>Arachnida</taxon>
        <taxon>Araneae</taxon>
        <taxon>Araneomorphae</taxon>
        <taxon>Entelegynae</taxon>
        <taxon>Araneoidea</taxon>
        <taxon>Araneidae</taxon>
        <taxon>Caerostris</taxon>
    </lineage>
</organism>
<keyword evidence="2" id="KW-1185">Reference proteome</keyword>
<gene>
    <name evidence="1" type="ORF">CEXT_624791</name>
</gene>
<evidence type="ECO:0000313" key="1">
    <source>
        <dbReference type="EMBL" id="GIZ00068.1"/>
    </source>
</evidence>
<dbReference type="Proteomes" id="UP001054945">
    <property type="component" value="Unassembled WGS sequence"/>
</dbReference>
<evidence type="ECO:0000313" key="2">
    <source>
        <dbReference type="Proteomes" id="UP001054945"/>
    </source>
</evidence>
<dbReference type="EMBL" id="BPLR01001115">
    <property type="protein sequence ID" value="GIZ00068.1"/>
    <property type="molecule type" value="Genomic_DNA"/>
</dbReference>
<name>A0AAV4XZ13_CAEEX</name>
<comment type="caution">
    <text evidence="1">The sequence shown here is derived from an EMBL/GenBank/DDBJ whole genome shotgun (WGS) entry which is preliminary data.</text>
</comment>
<reference evidence="1 2" key="1">
    <citation type="submission" date="2021-06" db="EMBL/GenBank/DDBJ databases">
        <title>Caerostris extrusa draft genome.</title>
        <authorList>
            <person name="Kono N."/>
            <person name="Arakawa K."/>
        </authorList>
    </citation>
    <scope>NUCLEOTIDE SEQUENCE [LARGE SCALE GENOMIC DNA]</scope>
</reference>
<sequence>MFWVKEMNGPGSGMRNPSCRERSIYWQESELKEKKTESGILQRKISHFQTLRWGILDSGLTNQKIGKKEA</sequence>
<protein>
    <submittedName>
        <fullName evidence="1">Uncharacterized protein</fullName>
    </submittedName>
</protein>